<dbReference type="InterPro" id="IPR001375">
    <property type="entry name" value="Peptidase_S9_cat"/>
</dbReference>
<dbReference type="AlphaFoldDB" id="A0A838L4P4"/>
<dbReference type="Proteomes" id="UP000570166">
    <property type="component" value="Unassembled WGS sequence"/>
</dbReference>
<evidence type="ECO:0000256" key="1">
    <source>
        <dbReference type="ARBA" id="ARBA00022801"/>
    </source>
</evidence>
<reference evidence="4 5" key="1">
    <citation type="submission" date="2020-07" db="EMBL/GenBank/DDBJ databases">
        <authorList>
            <person name="Sun Q."/>
        </authorList>
    </citation>
    <scope>NUCLEOTIDE SEQUENCE [LARGE SCALE GENOMIC DNA]</scope>
    <source>
        <strain evidence="4 5">CGMCC 1.13654</strain>
    </source>
</reference>
<keyword evidence="1" id="KW-0378">Hydrolase</keyword>
<comment type="caution">
    <text evidence="4">The sequence shown here is derived from an EMBL/GenBank/DDBJ whole genome shotgun (WGS) entry which is preliminary data.</text>
</comment>
<dbReference type="Gene3D" id="3.40.50.1820">
    <property type="entry name" value="alpha/beta hydrolase"/>
    <property type="match status" value="1"/>
</dbReference>
<dbReference type="SUPFAM" id="SSF82171">
    <property type="entry name" value="DPP6 N-terminal domain-like"/>
    <property type="match status" value="1"/>
</dbReference>
<dbReference type="InterPro" id="IPR011659">
    <property type="entry name" value="WD40"/>
</dbReference>
<organism evidence="4 5">
    <name type="scientific">Sphingomonas chungangi</name>
    <dbReference type="NCBI Taxonomy" id="2683589"/>
    <lineage>
        <taxon>Bacteria</taxon>
        <taxon>Pseudomonadati</taxon>
        <taxon>Pseudomonadota</taxon>
        <taxon>Alphaproteobacteria</taxon>
        <taxon>Sphingomonadales</taxon>
        <taxon>Sphingomonadaceae</taxon>
        <taxon>Sphingomonas</taxon>
    </lineage>
</organism>
<sequence length="784" mass="86287">MIDAKPMPRVLVSPDQTSLAIIGREGLPHIATLAKPILRLAGTRIDPATDGPAEERVDWLDSLAFRSIADGREVKVALPPDTRFMAPGWSPDGRHLAFVVQEKDGLALWIADRNGVARKLIGRVNAVFEGWPYVWSPDSKALVVRVQNPDRAASPPAQAEANAPVVQENDGRAVAAWTFEDLLQNKQDEALFDFYFSGRLERVPVDGGPKTSITATGLWQNFSISPDGRYLLTERLKRPYSYVLPANLFPTEIAVSTMQGQRVRLIADRPLADDLPVDFDARARGPREEQWRSDAPATLAWVEAQDGGDPKAAVPYHDRLLEQAAPFSAAPVKLVDLRSRYYALLWGDDGVAMAIDREWKSRTETRYMIAPGRPAAARLFLTWNYQDQYGDPGMPLLRANAAGMPVMQFTPDHAGLFMTGVGAGKAGAFPFLAEAPLAGGSERRLWTAQPPYYEEVMALLDPASTEILTRRESATEPPNYMVHSGTDASPRRVTDFADPMPDFAGVRRQSVTYRRSDGLPLSGTLYLPVGYDSTRDGPLPTLLWAYPAEFTDASVAGQTVDDGNRFIRPRWFSDLYLATRGYAVLDDPAMPIVGEQGAEPNDTYVQQLSADAKAAIDAVVALGIADRGRIAVGGHSYGAFMTANLLAHTDYFRAGLALSGAYNRTLTPFGFQAEQRTYWQAPDVYRAMSPFNFADRIKAPILLMHGEADDNPGTFPIQSERMYAALKGQGATVRYVVLPHEAHWYEAEESTQETLWQMTDWLDRYVKPAAGTVSGPAGAKQTPR</sequence>
<dbReference type="GO" id="GO:0006508">
    <property type="term" value="P:proteolysis"/>
    <property type="evidence" value="ECO:0007669"/>
    <property type="project" value="InterPro"/>
</dbReference>
<dbReference type="EMBL" id="JACEIB010000003">
    <property type="protein sequence ID" value="MBA2933552.1"/>
    <property type="molecule type" value="Genomic_DNA"/>
</dbReference>
<dbReference type="SUPFAM" id="SSF53474">
    <property type="entry name" value="alpha/beta-Hydrolases"/>
    <property type="match status" value="1"/>
</dbReference>
<accession>A0A838L4P4</accession>
<gene>
    <name evidence="4" type="ORF">HZF05_05525</name>
</gene>
<evidence type="ECO:0000256" key="2">
    <source>
        <dbReference type="ARBA" id="ARBA00022825"/>
    </source>
</evidence>
<keyword evidence="2" id="KW-0645">Protease</keyword>
<dbReference type="Pfam" id="PF07676">
    <property type="entry name" value="PD40"/>
    <property type="match status" value="1"/>
</dbReference>
<evidence type="ECO:0000259" key="3">
    <source>
        <dbReference type="Pfam" id="PF00326"/>
    </source>
</evidence>
<evidence type="ECO:0000313" key="4">
    <source>
        <dbReference type="EMBL" id="MBA2933552.1"/>
    </source>
</evidence>
<dbReference type="GO" id="GO:0004252">
    <property type="term" value="F:serine-type endopeptidase activity"/>
    <property type="evidence" value="ECO:0007669"/>
    <property type="project" value="TreeGrafter"/>
</dbReference>
<name>A0A838L4P4_9SPHN</name>
<dbReference type="Gene3D" id="2.120.10.30">
    <property type="entry name" value="TolB, C-terminal domain"/>
    <property type="match status" value="1"/>
</dbReference>
<protein>
    <submittedName>
        <fullName evidence="4">S9 family peptidase</fullName>
    </submittedName>
</protein>
<dbReference type="PANTHER" id="PTHR42776:SF28">
    <property type="entry name" value="GLUTAMYL ENDOPEPTIDASE, CHLOROPLASTIC-RELATED"/>
    <property type="match status" value="1"/>
</dbReference>
<keyword evidence="2" id="KW-0720">Serine protease</keyword>
<feature type="domain" description="Peptidase S9 prolyl oligopeptidase catalytic" evidence="3">
    <location>
        <begin position="607"/>
        <end position="767"/>
    </location>
</feature>
<dbReference type="InterPro" id="IPR029058">
    <property type="entry name" value="AB_hydrolase_fold"/>
</dbReference>
<dbReference type="Pfam" id="PF00326">
    <property type="entry name" value="Peptidase_S9"/>
    <property type="match status" value="1"/>
</dbReference>
<proteinExistence type="predicted"/>
<evidence type="ECO:0000313" key="5">
    <source>
        <dbReference type="Proteomes" id="UP000570166"/>
    </source>
</evidence>
<dbReference type="PANTHER" id="PTHR42776">
    <property type="entry name" value="SERINE PEPTIDASE S9 FAMILY MEMBER"/>
    <property type="match status" value="1"/>
</dbReference>
<keyword evidence="5" id="KW-1185">Reference proteome</keyword>
<dbReference type="InterPro" id="IPR011042">
    <property type="entry name" value="6-blade_b-propeller_TolB-like"/>
</dbReference>